<accession>A0A4Y3KL03</accession>
<organism evidence="2 3">
    <name type="scientific">Cellulomonas gelida</name>
    <dbReference type="NCBI Taxonomy" id="1712"/>
    <lineage>
        <taxon>Bacteria</taxon>
        <taxon>Bacillati</taxon>
        <taxon>Actinomycetota</taxon>
        <taxon>Actinomycetes</taxon>
        <taxon>Micrococcales</taxon>
        <taxon>Cellulomonadaceae</taxon>
        <taxon>Cellulomonas</taxon>
    </lineage>
</organism>
<dbReference type="SUPFAM" id="SSF47598">
    <property type="entry name" value="Ribbon-helix-helix"/>
    <property type="match status" value="1"/>
</dbReference>
<keyword evidence="3" id="KW-1185">Reference proteome</keyword>
<evidence type="ECO:0000256" key="1">
    <source>
        <dbReference type="SAM" id="MobiDB-lite"/>
    </source>
</evidence>
<dbReference type="InterPro" id="IPR008651">
    <property type="entry name" value="Uncharacterised_HicB"/>
</dbReference>
<name>A0A4Y3KL03_9CELL</name>
<dbReference type="AlphaFoldDB" id="A0A4Y3KL03"/>
<dbReference type="EMBL" id="BJLQ01000010">
    <property type="protein sequence ID" value="GEA84044.1"/>
    <property type="molecule type" value="Genomic_DNA"/>
</dbReference>
<evidence type="ECO:0008006" key="4">
    <source>
        <dbReference type="Google" id="ProtNLM"/>
    </source>
</evidence>
<dbReference type="OrthoDB" id="5193907at2"/>
<dbReference type="Pfam" id="PF05534">
    <property type="entry name" value="HicB"/>
    <property type="match status" value="1"/>
</dbReference>
<dbReference type="Proteomes" id="UP000320461">
    <property type="component" value="Unassembled WGS sequence"/>
</dbReference>
<dbReference type="GO" id="GO:0006355">
    <property type="term" value="P:regulation of DNA-templated transcription"/>
    <property type="evidence" value="ECO:0007669"/>
    <property type="project" value="InterPro"/>
</dbReference>
<feature type="region of interest" description="Disordered" evidence="1">
    <location>
        <begin position="76"/>
        <end position="108"/>
    </location>
</feature>
<comment type="caution">
    <text evidence="2">The sequence shown here is derived from an EMBL/GenBank/DDBJ whole genome shotgun (WGS) entry which is preliminary data.</text>
</comment>
<gene>
    <name evidence="2" type="ORF">CGE01nite_12950</name>
</gene>
<dbReference type="InterPro" id="IPR010985">
    <property type="entry name" value="Ribbon_hlx_hlx"/>
</dbReference>
<dbReference type="RefSeq" id="WP_141369741.1">
    <property type="nucleotide sequence ID" value="NZ_BJLQ01000010.1"/>
</dbReference>
<evidence type="ECO:0000313" key="2">
    <source>
        <dbReference type="EMBL" id="GEA84044.1"/>
    </source>
</evidence>
<evidence type="ECO:0000313" key="3">
    <source>
        <dbReference type="Proteomes" id="UP000320461"/>
    </source>
</evidence>
<reference evidence="2 3" key="1">
    <citation type="submission" date="2019-06" db="EMBL/GenBank/DDBJ databases">
        <title>Whole genome shotgun sequence of Cellulomonas gelida NBRC 3748.</title>
        <authorList>
            <person name="Hosoyama A."/>
            <person name="Uohara A."/>
            <person name="Ohji S."/>
            <person name="Ichikawa N."/>
        </authorList>
    </citation>
    <scope>NUCLEOTIDE SEQUENCE [LARGE SCALE GENOMIC DNA]</scope>
    <source>
        <strain evidence="2 3">NBRC 3748</strain>
    </source>
</reference>
<sequence>MQITHHVEELQRQLVAAGAAGDAAAQGQAERLVTALEPAARLAILEALSEAAGEITRELAPGSVDVRLRGREVQFAVTRPASDEGPGGVPSTTPTPPDEPDDGSTSRTTLRLSETLKARAEAAAAAEGISLNTWLVRAVSLALEPRPAVRESRGTSFTGWVR</sequence>
<protein>
    <recommendedName>
        <fullName evidence="4">Histidine kinase</fullName>
    </recommendedName>
</protein>
<proteinExistence type="predicted"/>